<keyword evidence="13" id="KW-1185">Reference proteome</keyword>
<evidence type="ECO:0000256" key="4">
    <source>
        <dbReference type="ARBA" id="ARBA00022692"/>
    </source>
</evidence>
<evidence type="ECO:0000256" key="1">
    <source>
        <dbReference type="ARBA" id="ARBA00004651"/>
    </source>
</evidence>
<comment type="caution">
    <text evidence="12">The sequence shown here is derived from an EMBL/GenBank/DDBJ whole genome shotgun (WGS) entry which is preliminary data.</text>
</comment>
<dbReference type="Proteomes" id="UP001199469">
    <property type="component" value="Unassembled WGS sequence"/>
</dbReference>
<dbReference type="Pfam" id="PF00999">
    <property type="entry name" value="Na_H_Exchanger"/>
    <property type="match status" value="1"/>
</dbReference>
<gene>
    <name evidence="12" type="ORF">LQ327_16235</name>
</gene>
<feature type="transmembrane region" description="Helical" evidence="10">
    <location>
        <begin position="423"/>
        <end position="447"/>
    </location>
</feature>
<feature type="transmembrane region" description="Helical" evidence="10">
    <location>
        <begin position="153"/>
        <end position="174"/>
    </location>
</feature>
<keyword evidence="7" id="KW-0406">Ion transport</keyword>
<reference evidence="12 13" key="1">
    <citation type="submission" date="2021-11" db="EMBL/GenBank/DDBJ databases">
        <title>Draft genome sequence of Actinomycetospora sp. SF1 isolated from the rhizosphere soil.</title>
        <authorList>
            <person name="Duangmal K."/>
            <person name="Chantavorakit T."/>
        </authorList>
    </citation>
    <scope>NUCLEOTIDE SEQUENCE [LARGE SCALE GENOMIC DNA]</scope>
    <source>
        <strain evidence="12 13">TBRC 5722</strain>
    </source>
</reference>
<evidence type="ECO:0000256" key="3">
    <source>
        <dbReference type="ARBA" id="ARBA00022475"/>
    </source>
</evidence>
<dbReference type="RefSeq" id="WP_230735496.1">
    <property type="nucleotide sequence ID" value="NZ_JAJNDB010000003.1"/>
</dbReference>
<name>A0ABS8P9G3_9PSEU</name>
<evidence type="ECO:0000256" key="5">
    <source>
        <dbReference type="ARBA" id="ARBA00022989"/>
    </source>
</evidence>
<sequence length="556" mass="57913">MQLEFGIVLGVLAVAAVTTVGARLRIAGPLLLVVLGGAASLVPGMPAVTVPPEVLLTAVLPPLLYASAAAMPAMDFRREFRPVSGFAVVLVVATSVALGLFFAVVLPGIGFGWGLALGAILSPTDAVATTIVKRLGAPERVVAVLEGEGLLNDASALVLLRAAVVGAGATLSVWGVVGDFALAVAIAAVVGFVVAHVVVMVRARISDAYVSSLVSFTTPFLASLPAEAAGASGLVAAVVAGLVTGHHSPRVLPPVHRVVDTQNWRTVEVLGEGALFLLMGLQLSRLLADVPDDRTATSTLVVACAGAWVITVAVRAAYTAPVLYLLHRQSRSVERMRPQMTDFQTRLDDPTAMGDRWERRPPSERRLDRIRTRVRRSLADIDHLLAHPLGFREGTVVVWAGMRGAVTVAAAQTLPESTPQRSVLVLIAFVVAATSLLVQGGLLPVVVLRVLRPDPARGTVDDEATVQERQALLDLLTRAADTVPAPPDDPEREQGGGKAYGLAVYEAQRTALLDARDDGLFSAAALASALDAVDVAQIGLEMRSGPATPAGADPPS</sequence>
<keyword evidence="8 10" id="KW-0472">Membrane</keyword>
<evidence type="ECO:0000256" key="8">
    <source>
        <dbReference type="ARBA" id="ARBA00023136"/>
    </source>
</evidence>
<protein>
    <submittedName>
        <fullName evidence="12">Cation:proton antiporter</fullName>
    </submittedName>
</protein>
<dbReference type="PANTHER" id="PTHR10110">
    <property type="entry name" value="SODIUM/HYDROGEN EXCHANGER"/>
    <property type="match status" value="1"/>
</dbReference>
<feature type="transmembrane region" description="Helical" evidence="10">
    <location>
        <begin position="180"/>
        <end position="201"/>
    </location>
</feature>
<organism evidence="12 13">
    <name type="scientific">Actinomycetospora endophytica</name>
    <dbReference type="NCBI Taxonomy" id="2291215"/>
    <lineage>
        <taxon>Bacteria</taxon>
        <taxon>Bacillati</taxon>
        <taxon>Actinomycetota</taxon>
        <taxon>Actinomycetes</taxon>
        <taxon>Pseudonocardiales</taxon>
        <taxon>Pseudonocardiaceae</taxon>
        <taxon>Actinomycetospora</taxon>
    </lineage>
</organism>
<evidence type="ECO:0000256" key="2">
    <source>
        <dbReference type="ARBA" id="ARBA00022448"/>
    </source>
</evidence>
<feature type="transmembrane region" description="Helical" evidence="10">
    <location>
        <begin position="86"/>
        <end position="105"/>
    </location>
</feature>
<feature type="transmembrane region" description="Helical" evidence="10">
    <location>
        <begin position="300"/>
        <end position="326"/>
    </location>
</feature>
<evidence type="ECO:0000256" key="10">
    <source>
        <dbReference type="SAM" id="Phobius"/>
    </source>
</evidence>
<comment type="subcellular location">
    <subcellularLocation>
        <location evidence="1">Cell membrane</location>
        <topology evidence="1">Multi-pass membrane protein</topology>
    </subcellularLocation>
</comment>
<dbReference type="PANTHER" id="PTHR10110:SF86">
    <property type="entry name" value="SODIUM_HYDROGEN EXCHANGER 7"/>
    <property type="match status" value="1"/>
</dbReference>
<dbReference type="EMBL" id="JAJNDB010000003">
    <property type="protein sequence ID" value="MCD2194922.1"/>
    <property type="molecule type" value="Genomic_DNA"/>
</dbReference>
<evidence type="ECO:0000313" key="13">
    <source>
        <dbReference type="Proteomes" id="UP001199469"/>
    </source>
</evidence>
<accession>A0ABS8P9G3</accession>
<keyword evidence="5 10" id="KW-1133">Transmembrane helix</keyword>
<evidence type="ECO:0000256" key="9">
    <source>
        <dbReference type="ARBA" id="ARBA00023201"/>
    </source>
</evidence>
<evidence type="ECO:0000256" key="7">
    <source>
        <dbReference type="ARBA" id="ARBA00023065"/>
    </source>
</evidence>
<evidence type="ECO:0000256" key="6">
    <source>
        <dbReference type="ARBA" id="ARBA00023053"/>
    </source>
</evidence>
<proteinExistence type="predicted"/>
<feature type="transmembrane region" description="Helical" evidence="10">
    <location>
        <begin position="6"/>
        <end position="22"/>
    </location>
</feature>
<keyword evidence="6" id="KW-0915">Sodium</keyword>
<feature type="transmembrane region" description="Helical" evidence="10">
    <location>
        <begin position="111"/>
        <end position="132"/>
    </location>
</feature>
<evidence type="ECO:0000313" key="12">
    <source>
        <dbReference type="EMBL" id="MCD2194922.1"/>
    </source>
</evidence>
<dbReference type="InterPro" id="IPR018422">
    <property type="entry name" value="Cation/H_exchanger_CPA1"/>
</dbReference>
<feature type="transmembrane region" description="Helical" evidence="10">
    <location>
        <begin position="230"/>
        <end position="248"/>
    </location>
</feature>
<keyword evidence="2" id="KW-0813">Transport</keyword>
<keyword evidence="4 10" id="KW-0812">Transmembrane</keyword>
<keyword evidence="9" id="KW-0739">Sodium transport</keyword>
<keyword evidence="3" id="KW-1003">Cell membrane</keyword>
<feature type="domain" description="Cation/H+ exchanger transmembrane" evidence="11">
    <location>
        <begin position="15"/>
        <end position="447"/>
    </location>
</feature>
<dbReference type="Gene3D" id="6.10.140.1330">
    <property type="match status" value="1"/>
</dbReference>
<evidence type="ECO:0000259" key="11">
    <source>
        <dbReference type="Pfam" id="PF00999"/>
    </source>
</evidence>
<dbReference type="InterPro" id="IPR006153">
    <property type="entry name" value="Cation/H_exchanger_TM"/>
</dbReference>
<feature type="transmembrane region" description="Helical" evidence="10">
    <location>
        <begin position="54"/>
        <end position="74"/>
    </location>
</feature>